<evidence type="ECO:0000313" key="3">
    <source>
        <dbReference type="Proteomes" id="UP000324632"/>
    </source>
</evidence>
<dbReference type="GO" id="GO:0006289">
    <property type="term" value="P:nucleotide-excision repair"/>
    <property type="evidence" value="ECO:0007669"/>
    <property type="project" value="TreeGrafter"/>
</dbReference>
<feature type="region of interest" description="Disordered" evidence="1">
    <location>
        <begin position="619"/>
        <end position="638"/>
    </location>
</feature>
<dbReference type="Proteomes" id="UP000324632">
    <property type="component" value="Chromosome 12"/>
</dbReference>
<dbReference type="PANTHER" id="PTHR16798:SF0">
    <property type="entry name" value="FANCONI ANEMIA GROUP C PROTEIN"/>
    <property type="match status" value="1"/>
</dbReference>
<gene>
    <name evidence="2" type="ORF">E1301_Tti009969</name>
</gene>
<dbReference type="Pfam" id="PF02106">
    <property type="entry name" value="Fanconi_C"/>
    <property type="match status" value="1"/>
</dbReference>
<dbReference type="EMBL" id="SOYY01000012">
    <property type="protein sequence ID" value="KAA0713930.1"/>
    <property type="molecule type" value="Genomic_DNA"/>
</dbReference>
<organism evidence="2 3">
    <name type="scientific">Triplophysa tibetana</name>
    <dbReference type="NCBI Taxonomy" id="1572043"/>
    <lineage>
        <taxon>Eukaryota</taxon>
        <taxon>Metazoa</taxon>
        <taxon>Chordata</taxon>
        <taxon>Craniata</taxon>
        <taxon>Vertebrata</taxon>
        <taxon>Euteleostomi</taxon>
        <taxon>Actinopterygii</taxon>
        <taxon>Neopterygii</taxon>
        <taxon>Teleostei</taxon>
        <taxon>Ostariophysi</taxon>
        <taxon>Cypriniformes</taxon>
        <taxon>Nemacheilidae</taxon>
        <taxon>Triplophysa</taxon>
    </lineage>
</organism>
<dbReference type="InterPro" id="IPR000686">
    <property type="entry name" value="FANCC"/>
</dbReference>
<accession>A0A5A9NVT8</accession>
<sequence>MQSISKPEEKPEVELHSCLMELVCCPAVIMCNGLARHDQQYQIMAAFSETEVQFWMTKAVSWGEKTSCLTLLDTSRHLNGLRSFLQQLLQGLQQMSSTSEAMRTFPFVGQFLGRLCCNPCVIVDERSQRLLLRCLNCLYSADPLNAVERKANLWIKNLLCHLISEEEGSVAHAMVKHAGISPERYHMDALEKVGNVKMMTWCSNGNINTMSTACIALVTCRQVAPLIGALLKHSIICATSCVDEEFIEEVSKAWVSKRLVIEEEAVVALYCHNPVCLEGAALSLLESVLCDPKTVSLSLDKCVNELLLPQASALHCHIFLTVNEIYRNVLMEIDENISVRALIQVYTNCFLQRLTALKPQDGLPLSAFFPNLPPSLLCPLLTAPSEVPRTAWLDHLGWIRRSLQRVVESEKEDGDARAYQAVFDAWFLLVQCGFWVDTAAELLVLLEAENSEALLWLLTFLHHPTNRGHQRSQQTVVAKEAWVHIRMLFHARPPLPRHLCAVKDLLSSCLSRNLVLHLFLNFAVFSHGPVSFTTEIIDKVLIDAGVKQRALWILSAIDFRLNRTAVSLEDRVQARLKILRETLLAPCAETLLIPMDFITFIVARHEDLKSYSYSTGRTWHQQDERKRKKSTSSVPLRSLSPSVMLSSGAELSHCEQRDKSLFTNQLSSAPALGDSPRTRAVLRHERWCSPAGGL</sequence>
<dbReference type="GO" id="GO:0043240">
    <property type="term" value="C:Fanconi anaemia nuclear complex"/>
    <property type="evidence" value="ECO:0007669"/>
    <property type="project" value="InterPro"/>
</dbReference>
<comment type="caution">
    <text evidence="2">The sequence shown here is derived from an EMBL/GenBank/DDBJ whole genome shotgun (WGS) entry which is preliminary data.</text>
</comment>
<evidence type="ECO:0000313" key="2">
    <source>
        <dbReference type="EMBL" id="KAA0713930.1"/>
    </source>
</evidence>
<dbReference type="AlphaFoldDB" id="A0A5A9NVT8"/>
<evidence type="ECO:0008006" key="4">
    <source>
        <dbReference type="Google" id="ProtNLM"/>
    </source>
</evidence>
<dbReference type="GO" id="GO:0036297">
    <property type="term" value="P:interstrand cross-link repair"/>
    <property type="evidence" value="ECO:0007669"/>
    <property type="project" value="InterPro"/>
</dbReference>
<reference evidence="2 3" key="1">
    <citation type="journal article" date="2019" name="Mol. Ecol. Resour.">
        <title>Chromosome-level genome assembly of Triplophysa tibetana, a fish adapted to the harsh high-altitude environment of the Tibetan Plateau.</title>
        <authorList>
            <person name="Yang X."/>
            <person name="Liu H."/>
            <person name="Ma Z."/>
            <person name="Zou Y."/>
            <person name="Zou M."/>
            <person name="Mao Y."/>
            <person name="Li X."/>
            <person name="Wang H."/>
            <person name="Chen T."/>
            <person name="Wang W."/>
            <person name="Yang R."/>
        </authorList>
    </citation>
    <scope>NUCLEOTIDE SEQUENCE [LARGE SCALE GENOMIC DNA]</scope>
    <source>
        <strain evidence="2">TTIB1903HZAU</strain>
        <tissue evidence="2">Muscle</tissue>
    </source>
</reference>
<proteinExistence type="predicted"/>
<dbReference type="GO" id="GO:0034599">
    <property type="term" value="P:cellular response to oxidative stress"/>
    <property type="evidence" value="ECO:0007669"/>
    <property type="project" value="TreeGrafter"/>
</dbReference>
<protein>
    <recommendedName>
        <fullName evidence="4">Fanconi anemia group C protein</fullName>
    </recommendedName>
</protein>
<name>A0A5A9NVT8_9TELE</name>
<evidence type="ECO:0000256" key="1">
    <source>
        <dbReference type="SAM" id="MobiDB-lite"/>
    </source>
</evidence>
<dbReference type="PRINTS" id="PR00494">
    <property type="entry name" value="FANCONICGENE"/>
</dbReference>
<keyword evidence="3" id="KW-1185">Reference proteome</keyword>
<dbReference type="PANTHER" id="PTHR16798">
    <property type="entry name" value="FANCONI ANEMIA GROUP C PROTEIN FANCC"/>
    <property type="match status" value="1"/>
</dbReference>